<organism evidence="2 3">
    <name type="scientific">Citrus sinensis</name>
    <name type="common">Sweet orange</name>
    <name type="synonym">Citrus aurantium var. sinensis</name>
    <dbReference type="NCBI Taxonomy" id="2711"/>
    <lineage>
        <taxon>Eukaryota</taxon>
        <taxon>Viridiplantae</taxon>
        <taxon>Streptophyta</taxon>
        <taxon>Embryophyta</taxon>
        <taxon>Tracheophyta</taxon>
        <taxon>Spermatophyta</taxon>
        <taxon>Magnoliopsida</taxon>
        <taxon>eudicotyledons</taxon>
        <taxon>Gunneridae</taxon>
        <taxon>Pentapetalae</taxon>
        <taxon>rosids</taxon>
        <taxon>malvids</taxon>
        <taxon>Sapindales</taxon>
        <taxon>Rutaceae</taxon>
        <taxon>Aurantioideae</taxon>
        <taxon>Citrus</taxon>
    </lineage>
</organism>
<dbReference type="AlphaFoldDB" id="A0A067ECY0"/>
<name>A0A067ECY0_CITSI</name>
<dbReference type="eggNOG" id="ENOG502S79F">
    <property type="taxonomic scope" value="Eukaryota"/>
</dbReference>
<feature type="chain" id="PRO_5001636246" evidence="1">
    <location>
        <begin position="25"/>
        <end position="49"/>
    </location>
</feature>
<accession>A0A067ECY0</accession>
<keyword evidence="3" id="KW-1185">Reference proteome</keyword>
<gene>
    <name evidence="2" type="ORF">CISIN_1g035407mg</name>
</gene>
<protein>
    <submittedName>
        <fullName evidence="2">Uncharacterized protein</fullName>
    </submittedName>
</protein>
<sequence>MPREKKSFWMELCFFFLPLSLLEAVGSEVDPGAPESISKVMGAVNDKHD</sequence>
<reference evidence="2 3" key="1">
    <citation type="submission" date="2014-04" db="EMBL/GenBank/DDBJ databases">
        <authorList>
            <consortium name="International Citrus Genome Consortium"/>
            <person name="Gmitter F."/>
            <person name="Chen C."/>
            <person name="Farmerie W."/>
            <person name="Harkins T."/>
            <person name="Desany B."/>
            <person name="Mohiuddin M."/>
            <person name="Kodira C."/>
            <person name="Borodovsky M."/>
            <person name="Lomsadze A."/>
            <person name="Burns P."/>
            <person name="Jenkins J."/>
            <person name="Prochnik S."/>
            <person name="Shu S."/>
            <person name="Chapman J."/>
            <person name="Pitluck S."/>
            <person name="Schmutz J."/>
            <person name="Rokhsar D."/>
        </authorList>
    </citation>
    <scope>NUCLEOTIDE SEQUENCE</scope>
</reference>
<evidence type="ECO:0000256" key="1">
    <source>
        <dbReference type="SAM" id="SignalP"/>
    </source>
</evidence>
<dbReference type="PaxDb" id="2711-XP_006491692.1"/>
<evidence type="ECO:0000313" key="2">
    <source>
        <dbReference type="EMBL" id="KDO51710.1"/>
    </source>
</evidence>
<proteinExistence type="predicted"/>
<dbReference type="Proteomes" id="UP000027120">
    <property type="component" value="Unassembled WGS sequence"/>
</dbReference>
<keyword evidence="1" id="KW-0732">Signal</keyword>
<feature type="signal peptide" evidence="1">
    <location>
        <begin position="1"/>
        <end position="24"/>
    </location>
</feature>
<dbReference type="EMBL" id="KK785049">
    <property type="protein sequence ID" value="KDO51710.1"/>
    <property type="molecule type" value="Genomic_DNA"/>
</dbReference>
<evidence type="ECO:0000313" key="3">
    <source>
        <dbReference type="Proteomes" id="UP000027120"/>
    </source>
</evidence>